<feature type="binding site" evidence="6">
    <location>
        <position position="72"/>
    </location>
    <ligand>
        <name>Fe cation</name>
        <dbReference type="ChEBI" id="CHEBI:24875"/>
        <note>catalytic</note>
    </ligand>
</feature>
<keyword evidence="2 6" id="KW-0479">Metal-binding</keyword>
<sequence>MFAVPENTLPLLSAPLVRHPLRVAADLARDEERWRAQVRFDPVERFVLLLERTDQYEAWLLTWSPGQGTDPHHHGSATGTFVVVAGVLTERMIRGAETLLLRAGQSRVFAPGYSHQVTNTGHEPAVSIHVYRPARRLHSHP</sequence>
<dbReference type="PANTHER" id="PTHR12918:SF1">
    <property type="entry name" value="CYSTEINE DIOXYGENASE TYPE 1"/>
    <property type="match status" value="1"/>
</dbReference>
<evidence type="ECO:0000256" key="2">
    <source>
        <dbReference type="ARBA" id="ARBA00022723"/>
    </source>
</evidence>
<evidence type="ECO:0000256" key="3">
    <source>
        <dbReference type="ARBA" id="ARBA00022964"/>
    </source>
</evidence>
<keyword evidence="5 6" id="KW-0408">Iron</keyword>
<dbReference type="Pfam" id="PF05995">
    <property type="entry name" value="CDO_I"/>
    <property type="match status" value="1"/>
</dbReference>
<comment type="similarity">
    <text evidence="1">Belongs to the cysteine dioxygenase family.</text>
</comment>
<proteinExistence type="inferred from homology"/>
<name>S5UC70_9BACT</name>
<feature type="binding site" evidence="6">
    <location>
        <position position="74"/>
    </location>
    <ligand>
        <name>Fe cation</name>
        <dbReference type="ChEBI" id="CHEBI:24875"/>
        <note>catalytic</note>
    </ligand>
</feature>
<dbReference type="InterPro" id="IPR011051">
    <property type="entry name" value="RmlC_Cupin_sf"/>
</dbReference>
<keyword evidence="3 7" id="KW-0223">Dioxygenase</keyword>
<evidence type="ECO:0000256" key="4">
    <source>
        <dbReference type="ARBA" id="ARBA00023002"/>
    </source>
</evidence>
<evidence type="ECO:0000256" key="5">
    <source>
        <dbReference type="ARBA" id="ARBA00023004"/>
    </source>
</evidence>
<dbReference type="InterPro" id="IPR010300">
    <property type="entry name" value="CDO_1"/>
</dbReference>
<organism evidence="7">
    <name type="scientific">uncultured bacterium esnapd7</name>
    <dbReference type="NCBI Taxonomy" id="1366614"/>
    <lineage>
        <taxon>Bacteria</taxon>
        <taxon>environmental samples</taxon>
    </lineage>
</organism>
<feature type="binding site" evidence="6">
    <location>
        <position position="115"/>
    </location>
    <ligand>
        <name>Fe cation</name>
        <dbReference type="ChEBI" id="CHEBI:24875"/>
        <note>catalytic</note>
    </ligand>
</feature>
<dbReference type="GO" id="GO:0008198">
    <property type="term" value="F:ferrous iron binding"/>
    <property type="evidence" value="ECO:0007669"/>
    <property type="project" value="TreeGrafter"/>
</dbReference>
<protein>
    <submittedName>
        <fullName evidence="7">Cysteine dioxygenase</fullName>
    </submittedName>
</protein>
<dbReference type="EMBL" id="KF264546">
    <property type="protein sequence ID" value="AGS49502.1"/>
    <property type="molecule type" value="Genomic_DNA"/>
</dbReference>
<dbReference type="SUPFAM" id="SSF51182">
    <property type="entry name" value="RmlC-like cupins"/>
    <property type="match status" value="1"/>
</dbReference>
<dbReference type="CDD" id="cd10548">
    <property type="entry name" value="cupin_CDO"/>
    <property type="match status" value="1"/>
</dbReference>
<reference evidence="7" key="1">
    <citation type="journal article" date="2013" name="Proc. Natl. Acad. Sci. U.S.A.">
        <title>Mapping gene clusters within arrayed metagenomic libraries to expand the structural diversity of biomedically relevant natural products.</title>
        <authorList>
            <person name="Owen J.G."/>
            <person name="Reddy B.V."/>
            <person name="Ternei M.A."/>
            <person name="Charlop-Powers Z."/>
            <person name="Calle P.Y."/>
            <person name="Kim J.H."/>
            <person name="Brady S.F."/>
        </authorList>
    </citation>
    <scope>NUCLEOTIDE SEQUENCE</scope>
</reference>
<dbReference type="GO" id="GO:0016702">
    <property type="term" value="F:oxidoreductase activity, acting on single donors with incorporation of molecular oxygen, incorporation of two atoms of oxygen"/>
    <property type="evidence" value="ECO:0007669"/>
    <property type="project" value="InterPro"/>
</dbReference>
<evidence type="ECO:0000256" key="6">
    <source>
        <dbReference type="PIRSR" id="PIRSR610300-51"/>
    </source>
</evidence>
<evidence type="ECO:0000313" key="7">
    <source>
        <dbReference type="EMBL" id="AGS49502.1"/>
    </source>
</evidence>
<keyword evidence="4" id="KW-0560">Oxidoreductase</keyword>
<dbReference type="AlphaFoldDB" id="S5UC70"/>
<accession>S5UC70</accession>
<dbReference type="Gene3D" id="2.60.120.10">
    <property type="entry name" value="Jelly Rolls"/>
    <property type="match status" value="1"/>
</dbReference>
<dbReference type="InterPro" id="IPR014710">
    <property type="entry name" value="RmlC-like_jellyroll"/>
</dbReference>
<dbReference type="PANTHER" id="PTHR12918">
    <property type="entry name" value="CYSTEINE DIOXYGENASE"/>
    <property type="match status" value="1"/>
</dbReference>
<evidence type="ECO:0000256" key="1">
    <source>
        <dbReference type="ARBA" id="ARBA00006622"/>
    </source>
</evidence>